<dbReference type="CDD" id="cd10548">
    <property type="entry name" value="cupin_CDO"/>
    <property type="match status" value="1"/>
</dbReference>
<dbReference type="AlphaFoldDB" id="A0A368DQJ2"/>
<gene>
    <name evidence="1" type="ORF">DBW71_03490</name>
</gene>
<dbReference type="InterPro" id="IPR011051">
    <property type="entry name" value="RmlC_Cupin_sf"/>
</dbReference>
<dbReference type="Gene3D" id="2.60.120.10">
    <property type="entry name" value="Jelly Rolls"/>
    <property type="match status" value="1"/>
</dbReference>
<reference evidence="1 2" key="1">
    <citation type="journal article" date="2018" name="Microbiome">
        <title>Fine metagenomic profile of the Mediterranean stratified and mixed water columns revealed by assembly and recruitment.</title>
        <authorList>
            <person name="Haro-Moreno J.M."/>
            <person name="Lopez-Perez M."/>
            <person name="De La Torre J.R."/>
            <person name="Picazo A."/>
            <person name="Camacho A."/>
            <person name="Rodriguez-Valera F."/>
        </authorList>
    </citation>
    <scope>NUCLEOTIDE SEQUENCE [LARGE SCALE GENOMIC DNA]</scope>
    <source>
        <strain evidence="1">MED-G57</strain>
    </source>
</reference>
<dbReference type="EMBL" id="QOQD01000006">
    <property type="protein sequence ID" value="RCL73553.1"/>
    <property type="molecule type" value="Genomic_DNA"/>
</dbReference>
<dbReference type="InterPro" id="IPR014710">
    <property type="entry name" value="RmlC-like_jellyroll"/>
</dbReference>
<evidence type="ECO:0000313" key="1">
    <source>
        <dbReference type="EMBL" id="RCL73553.1"/>
    </source>
</evidence>
<sequence length="186" mass="21270">MFDLNRFIEDCDNRIGQKNNHKAVMDILSKAIESPNQLFDQFGEPTQGGIQKIYQSDKFSILNVVWTPNMSIMPHNHNMWAAIGVYSGREDNIFWRRLDNKENGKIEAAGAKSLETFDAVPLGSDIIHSVINPTNKFTCALHIYGGDFFEADKSSWEPDTLEEQQYEVEQSHKTFNEANKRAEIKV</sequence>
<organism evidence="1 2">
    <name type="scientific">PS1 clade bacterium</name>
    <dbReference type="NCBI Taxonomy" id="2175152"/>
    <lineage>
        <taxon>Bacteria</taxon>
        <taxon>Pseudomonadati</taxon>
        <taxon>Pseudomonadota</taxon>
        <taxon>Alphaproteobacteria</taxon>
        <taxon>PS1 clade</taxon>
    </lineage>
</organism>
<evidence type="ECO:0000313" key="2">
    <source>
        <dbReference type="Proteomes" id="UP000253570"/>
    </source>
</evidence>
<comment type="caution">
    <text evidence="1">The sequence shown here is derived from an EMBL/GenBank/DDBJ whole genome shotgun (WGS) entry which is preliminary data.</text>
</comment>
<protein>
    <recommendedName>
        <fullName evidence="3">Cysteine dioxygenase</fullName>
    </recommendedName>
</protein>
<name>A0A368DQJ2_9PROT</name>
<proteinExistence type="predicted"/>
<accession>A0A368DQJ2</accession>
<dbReference type="SUPFAM" id="SSF51182">
    <property type="entry name" value="RmlC-like cupins"/>
    <property type="match status" value="1"/>
</dbReference>
<dbReference type="Proteomes" id="UP000253570">
    <property type="component" value="Unassembled WGS sequence"/>
</dbReference>
<evidence type="ECO:0008006" key="3">
    <source>
        <dbReference type="Google" id="ProtNLM"/>
    </source>
</evidence>